<evidence type="ECO:0000313" key="5">
    <source>
        <dbReference type="EMBL" id="MDP7738055.1"/>
    </source>
</evidence>
<reference evidence="4 6" key="1">
    <citation type="journal article" date="2019" name="Emerg. Microbes Infect.">
        <title>Comprehensive subspecies identification of 175 nontuberculous mycobacteria species based on 7547 genomic profiles.</title>
        <authorList>
            <person name="Matsumoto Y."/>
            <person name="Kinjo T."/>
            <person name="Motooka D."/>
            <person name="Nabeya D."/>
            <person name="Jung N."/>
            <person name="Uechi K."/>
            <person name="Horii T."/>
            <person name="Iida T."/>
            <person name="Fujita J."/>
            <person name="Nakamura S."/>
        </authorList>
    </citation>
    <scope>NUCLEOTIDE SEQUENCE [LARGE SCALE GENOMIC DNA]</scope>
    <source>
        <strain evidence="4 6">JCM 18565</strain>
    </source>
</reference>
<feature type="domain" description="Phospholipid/glycerol acyltransferase" evidence="3">
    <location>
        <begin position="38"/>
        <end position="152"/>
    </location>
</feature>
<accession>A0A386UDI9</accession>
<evidence type="ECO:0000313" key="6">
    <source>
        <dbReference type="Proteomes" id="UP000465240"/>
    </source>
</evidence>
<dbReference type="PANTHER" id="PTHR10434">
    <property type="entry name" value="1-ACYL-SN-GLYCEROL-3-PHOSPHATE ACYLTRANSFERASE"/>
    <property type="match status" value="1"/>
</dbReference>
<gene>
    <name evidence="4" type="ORF">MPRG_54770</name>
    <name evidence="5" type="ORF">QXL92_25270</name>
</gene>
<reference evidence="5" key="3">
    <citation type="submission" date="2023-06" db="EMBL/GenBank/DDBJ databases">
        <title>Identification of two novel mycobacterium reveal diversities and complexities of Mycobacterium gordonae clade.</title>
        <authorList>
            <person name="Matsumoto Y."/>
            <person name="Nakamura S."/>
            <person name="Motooka D."/>
            <person name="Fukushima K."/>
        </authorList>
    </citation>
    <scope>NUCLEOTIDE SEQUENCE</scope>
    <source>
        <strain evidence="5">TY812</strain>
    </source>
</reference>
<reference evidence="4" key="2">
    <citation type="submission" date="2020-02" db="EMBL/GenBank/DDBJ databases">
        <authorList>
            <person name="Matsumoto Y."/>
            <person name="Kinjo T."/>
            <person name="Motooka D."/>
            <person name="Nabeya D."/>
            <person name="Jung N."/>
            <person name="Uechi K."/>
            <person name="Horii T."/>
            <person name="Iida T."/>
            <person name="Fujita J."/>
            <person name="Nakamura S."/>
        </authorList>
    </citation>
    <scope>NUCLEOTIDE SEQUENCE</scope>
    <source>
        <strain evidence="4">JCM 18565</strain>
    </source>
</reference>
<dbReference type="Pfam" id="PF01553">
    <property type="entry name" value="Acyltransferase"/>
    <property type="match status" value="1"/>
</dbReference>
<dbReference type="GO" id="GO:0006654">
    <property type="term" value="P:phosphatidic acid biosynthetic process"/>
    <property type="evidence" value="ECO:0007669"/>
    <property type="project" value="TreeGrafter"/>
</dbReference>
<dbReference type="KEGG" id="mpag:C0J29_29725"/>
<protein>
    <submittedName>
        <fullName evidence="4">1-acyl-sn-glycerol-3-phosphate acyltransferase</fullName>
    </submittedName>
    <submittedName>
        <fullName evidence="5">Lysophospholipid acyltransferase family protein</fullName>
    </submittedName>
</protein>
<dbReference type="CDD" id="cd07989">
    <property type="entry name" value="LPLAT_AGPAT-like"/>
    <property type="match status" value="1"/>
</dbReference>
<evidence type="ECO:0000313" key="7">
    <source>
        <dbReference type="Proteomes" id="UP001229081"/>
    </source>
</evidence>
<dbReference type="RefSeq" id="WP_065049159.1">
    <property type="nucleotide sequence ID" value="NZ_BLKX01000001.1"/>
</dbReference>
<comment type="caution">
    <text evidence="5">The sequence shown here is derived from an EMBL/GenBank/DDBJ whole genome shotgun (WGS) entry which is preliminary data.</text>
</comment>
<dbReference type="Proteomes" id="UP001229081">
    <property type="component" value="Unassembled WGS sequence"/>
</dbReference>
<dbReference type="SMART" id="SM00563">
    <property type="entry name" value="PlsC"/>
    <property type="match status" value="1"/>
</dbReference>
<dbReference type="EMBL" id="BLKX01000001">
    <property type="protein sequence ID" value="GFG82201.1"/>
    <property type="molecule type" value="Genomic_DNA"/>
</dbReference>
<keyword evidence="6" id="KW-1185">Reference proteome</keyword>
<dbReference type="SUPFAM" id="SSF69593">
    <property type="entry name" value="Glycerol-3-phosphate (1)-acyltransferase"/>
    <property type="match status" value="1"/>
</dbReference>
<sequence>MAEPIYRACEILAQFLVRATGTRITYAGEENIPQRGGAVIAINHTSYVDFLPAGLAMRRRHRRLRFMIKAEMQRVKIVNFLIKRNGAIPVDRSSGHDAYDAAVQALQDGELVAVYPEATISRSFELKEFKTGAARMAVEAGVPIVPLIVWGAQRIWTKGLPRQLGRKKVPVTVAAGPPLPAARDITLTDKELYESTNEELYESMTSLLHRVQQDYPHPAGERWVPCRLGGGAPTVDEAARMDAEETAARAARRKPRQSR</sequence>
<evidence type="ECO:0000256" key="1">
    <source>
        <dbReference type="ARBA" id="ARBA00022679"/>
    </source>
</evidence>
<proteinExistence type="predicted"/>
<evidence type="ECO:0000256" key="2">
    <source>
        <dbReference type="ARBA" id="ARBA00023315"/>
    </source>
</evidence>
<evidence type="ECO:0000259" key="3">
    <source>
        <dbReference type="SMART" id="SM00563"/>
    </source>
</evidence>
<evidence type="ECO:0000313" key="4">
    <source>
        <dbReference type="EMBL" id="GFG82201.1"/>
    </source>
</evidence>
<keyword evidence="2 5" id="KW-0012">Acyltransferase</keyword>
<dbReference type="GO" id="GO:0003841">
    <property type="term" value="F:1-acylglycerol-3-phosphate O-acyltransferase activity"/>
    <property type="evidence" value="ECO:0007669"/>
    <property type="project" value="TreeGrafter"/>
</dbReference>
<keyword evidence="1" id="KW-0808">Transferase</keyword>
<dbReference type="AlphaFoldDB" id="A0A386UDI9"/>
<dbReference type="PANTHER" id="PTHR10434:SF55">
    <property type="entry name" value="POSSIBLE ACYLTRANSFERASE"/>
    <property type="match status" value="1"/>
</dbReference>
<dbReference type="Proteomes" id="UP000465240">
    <property type="component" value="Unassembled WGS sequence"/>
</dbReference>
<dbReference type="GO" id="GO:0005886">
    <property type="term" value="C:plasma membrane"/>
    <property type="evidence" value="ECO:0007669"/>
    <property type="project" value="TreeGrafter"/>
</dbReference>
<name>A0A386UDI9_9MYCO</name>
<dbReference type="InterPro" id="IPR002123">
    <property type="entry name" value="Plipid/glycerol_acylTrfase"/>
</dbReference>
<organism evidence="5 7">
    <name type="scientific">Mycobacterium paragordonae</name>
    <dbReference type="NCBI Taxonomy" id="1389713"/>
    <lineage>
        <taxon>Bacteria</taxon>
        <taxon>Bacillati</taxon>
        <taxon>Actinomycetota</taxon>
        <taxon>Actinomycetes</taxon>
        <taxon>Mycobacteriales</taxon>
        <taxon>Mycobacteriaceae</taxon>
        <taxon>Mycobacterium</taxon>
    </lineage>
</organism>
<dbReference type="EMBL" id="JAUFSA010000001">
    <property type="protein sequence ID" value="MDP7738055.1"/>
    <property type="molecule type" value="Genomic_DNA"/>
</dbReference>